<evidence type="ECO:0000256" key="1">
    <source>
        <dbReference type="SAM" id="MobiDB-lite"/>
    </source>
</evidence>
<dbReference type="Pfam" id="PF07714">
    <property type="entry name" value="PK_Tyr_Ser-Thr"/>
    <property type="match status" value="1"/>
</dbReference>
<feature type="compositionally biased region" description="Basic and acidic residues" evidence="1">
    <location>
        <begin position="105"/>
        <end position="117"/>
    </location>
</feature>
<reference evidence="3 4" key="1">
    <citation type="journal article" date="2015" name="Genome Biol. Evol.">
        <title>Comparative Genomics of a Bacterivorous Green Alga Reveals Evolutionary Causalities and Consequences of Phago-Mixotrophic Mode of Nutrition.</title>
        <authorList>
            <person name="Burns J.A."/>
            <person name="Paasch A."/>
            <person name="Narechania A."/>
            <person name="Kim E."/>
        </authorList>
    </citation>
    <scope>NUCLEOTIDE SEQUENCE [LARGE SCALE GENOMIC DNA]</scope>
    <source>
        <strain evidence="3 4">PLY_AMNH</strain>
    </source>
</reference>
<comment type="caution">
    <text evidence="3">The sequence shown here is derived from an EMBL/GenBank/DDBJ whole genome shotgun (WGS) entry which is preliminary data.</text>
</comment>
<dbReference type="GO" id="GO:0007169">
    <property type="term" value="P:cell surface receptor protein tyrosine kinase signaling pathway"/>
    <property type="evidence" value="ECO:0007669"/>
    <property type="project" value="TreeGrafter"/>
</dbReference>
<proteinExistence type="predicted"/>
<dbReference type="AlphaFoldDB" id="A0AAE0EWJ7"/>
<feature type="domain" description="Serine-threonine/tyrosine-protein kinase catalytic" evidence="2">
    <location>
        <begin position="8"/>
        <end position="48"/>
    </location>
</feature>
<organism evidence="3 4">
    <name type="scientific">Cymbomonas tetramitiformis</name>
    <dbReference type="NCBI Taxonomy" id="36881"/>
    <lineage>
        <taxon>Eukaryota</taxon>
        <taxon>Viridiplantae</taxon>
        <taxon>Chlorophyta</taxon>
        <taxon>Pyramimonadophyceae</taxon>
        <taxon>Pyramimonadales</taxon>
        <taxon>Pyramimonadaceae</taxon>
        <taxon>Cymbomonas</taxon>
    </lineage>
</organism>
<dbReference type="GO" id="GO:0005886">
    <property type="term" value="C:plasma membrane"/>
    <property type="evidence" value="ECO:0007669"/>
    <property type="project" value="TreeGrafter"/>
</dbReference>
<dbReference type="Proteomes" id="UP001190700">
    <property type="component" value="Unassembled WGS sequence"/>
</dbReference>
<evidence type="ECO:0000259" key="2">
    <source>
        <dbReference type="Pfam" id="PF07714"/>
    </source>
</evidence>
<dbReference type="EMBL" id="LGRX02033126">
    <property type="protein sequence ID" value="KAK3242737.1"/>
    <property type="molecule type" value="Genomic_DNA"/>
</dbReference>
<dbReference type="PANTHER" id="PTHR24416:SF600">
    <property type="entry name" value="PDGF- AND VEGF-RECEPTOR RELATED, ISOFORM J"/>
    <property type="match status" value="1"/>
</dbReference>
<feature type="region of interest" description="Disordered" evidence="1">
    <location>
        <begin position="59"/>
        <end position="131"/>
    </location>
</feature>
<dbReference type="Gene3D" id="1.10.510.10">
    <property type="entry name" value="Transferase(Phosphotransferase) domain 1"/>
    <property type="match status" value="1"/>
</dbReference>
<dbReference type="SUPFAM" id="SSF56112">
    <property type="entry name" value="Protein kinase-like (PK-like)"/>
    <property type="match status" value="1"/>
</dbReference>
<dbReference type="InterPro" id="IPR011009">
    <property type="entry name" value="Kinase-like_dom_sf"/>
</dbReference>
<feature type="compositionally biased region" description="Low complexity" evidence="1">
    <location>
        <begin position="67"/>
        <end position="78"/>
    </location>
</feature>
<dbReference type="InterPro" id="IPR050122">
    <property type="entry name" value="RTK"/>
</dbReference>
<sequence length="131" mass="14246">MVAVEIGYHGMRLDQPAGCSPQVAQLMRDCWLEEPLARPSFIDIMDRLANLKPGDMVPNAMGALEDAGPSHGPAGAASSKDDPLQQDPYDHIDAARVPLLQGYEPSDHQPARARELPPLRMKTIAHPESDT</sequence>
<accession>A0AAE0EWJ7</accession>
<dbReference type="GO" id="GO:0004714">
    <property type="term" value="F:transmembrane receptor protein tyrosine kinase activity"/>
    <property type="evidence" value="ECO:0007669"/>
    <property type="project" value="TreeGrafter"/>
</dbReference>
<keyword evidence="4" id="KW-1185">Reference proteome</keyword>
<dbReference type="InterPro" id="IPR001245">
    <property type="entry name" value="Ser-Thr/Tyr_kinase_cat_dom"/>
</dbReference>
<dbReference type="PANTHER" id="PTHR24416">
    <property type="entry name" value="TYROSINE-PROTEIN KINASE RECEPTOR"/>
    <property type="match status" value="1"/>
</dbReference>
<evidence type="ECO:0000313" key="3">
    <source>
        <dbReference type="EMBL" id="KAK3242737.1"/>
    </source>
</evidence>
<gene>
    <name evidence="3" type="ORF">CYMTET_47586</name>
</gene>
<protein>
    <recommendedName>
        <fullName evidence="2">Serine-threonine/tyrosine-protein kinase catalytic domain-containing protein</fullName>
    </recommendedName>
</protein>
<name>A0AAE0EWJ7_9CHLO</name>
<evidence type="ECO:0000313" key="4">
    <source>
        <dbReference type="Proteomes" id="UP001190700"/>
    </source>
</evidence>
<feature type="compositionally biased region" description="Basic and acidic residues" evidence="1">
    <location>
        <begin position="79"/>
        <end position="94"/>
    </location>
</feature>
<dbReference type="GO" id="GO:0043235">
    <property type="term" value="C:receptor complex"/>
    <property type="evidence" value="ECO:0007669"/>
    <property type="project" value="TreeGrafter"/>
</dbReference>